<reference evidence="2" key="1">
    <citation type="journal article" date="2023" name="G3 (Bethesda)">
        <title>Genome assembly and association tests identify interacting loci associated with vigor, precocity, and sex in interspecific pistachio rootstocks.</title>
        <authorList>
            <person name="Palmer W."/>
            <person name="Jacygrad E."/>
            <person name="Sagayaradj S."/>
            <person name="Cavanaugh K."/>
            <person name="Han R."/>
            <person name="Bertier L."/>
            <person name="Beede B."/>
            <person name="Kafkas S."/>
            <person name="Golino D."/>
            <person name="Preece J."/>
            <person name="Michelmore R."/>
        </authorList>
    </citation>
    <scope>NUCLEOTIDE SEQUENCE [LARGE SCALE GENOMIC DNA]</scope>
</reference>
<organism evidence="1 2">
    <name type="scientific">Pistacia integerrima</name>
    <dbReference type="NCBI Taxonomy" id="434235"/>
    <lineage>
        <taxon>Eukaryota</taxon>
        <taxon>Viridiplantae</taxon>
        <taxon>Streptophyta</taxon>
        <taxon>Embryophyta</taxon>
        <taxon>Tracheophyta</taxon>
        <taxon>Spermatophyta</taxon>
        <taxon>Magnoliopsida</taxon>
        <taxon>eudicotyledons</taxon>
        <taxon>Gunneridae</taxon>
        <taxon>Pentapetalae</taxon>
        <taxon>rosids</taxon>
        <taxon>malvids</taxon>
        <taxon>Sapindales</taxon>
        <taxon>Anacardiaceae</taxon>
        <taxon>Pistacia</taxon>
    </lineage>
</organism>
<name>A0ACC0X3H9_9ROSI</name>
<dbReference type="EMBL" id="CM047750">
    <property type="protein sequence ID" value="KAJ0008217.1"/>
    <property type="molecule type" value="Genomic_DNA"/>
</dbReference>
<protein>
    <submittedName>
        <fullName evidence="1">Uncharacterized protein</fullName>
    </submittedName>
</protein>
<keyword evidence="2" id="KW-1185">Reference proteome</keyword>
<proteinExistence type="predicted"/>
<accession>A0ACC0X3H9</accession>
<evidence type="ECO:0000313" key="2">
    <source>
        <dbReference type="Proteomes" id="UP001163603"/>
    </source>
</evidence>
<dbReference type="Proteomes" id="UP001163603">
    <property type="component" value="Chromosome 15"/>
</dbReference>
<sequence>MTVLGVGQLFKDFSLPKFQLKYLGYTAATICAISFWVKQFKISMLAVGRTVLLGAPENITIKTLDGTDHSLGELKPNILFLADIQIPKEIYYKESP</sequence>
<gene>
    <name evidence="1" type="ORF">Pint_30344</name>
</gene>
<evidence type="ECO:0000313" key="1">
    <source>
        <dbReference type="EMBL" id="KAJ0008217.1"/>
    </source>
</evidence>
<comment type="caution">
    <text evidence="1">The sequence shown here is derived from an EMBL/GenBank/DDBJ whole genome shotgun (WGS) entry which is preliminary data.</text>
</comment>